<proteinExistence type="predicted"/>
<evidence type="ECO:0000256" key="1">
    <source>
        <dbReference type="SAM" id="MobiDB-lite"/>
    </source>
</evidence>
<organism evidence="2 3">
    <name type="scientific">Flemingia macrophylla</name>
    <dbReference type="NCBI Taxonomy" id="520843"/>
    <lineage>
        <taxon>Eukaryota</taxon>
        <taxon>Viridiplantae</taxon>
        <taxon>Streptophyta</taxon>
        <taxon>Embryophyta</taxon>
        <taxon>Tracheophyta</taxon>
        <taxon>Spermatophyta</taxon>
        <taxon>Magnoliopsida</taxon>
        <taxon>eudicotyledons</taxon>
        <taxon>Gunneridae</taxon>
        <taxon>Pentapetalae</taxon>
        <taxon>rosids</taxon>
        <taxon>fabids</taxon>
        <taxon>Fabales</taxon>
        <taxon>Fabaceae</taxon>
        <taxon>Papilionoideae</taxon>
        <taxon>50 kb inversion clade</taxon>
        <taxon>NPAAA clade</taxon>
        <taxon>indigoferoid/millettioid clade</taxon>
        <taxon>Phaseoleae</taxon>
        <taxon>Flemingia</taxon>
    </lineage>
</organism>
<accession>A0ABD1LKN7</accession>
<gene>
    <name evidence="2" type="ORF">Fmac_027904</name>
</gene>
<comment type="caution">
    <text evidence="2">The sequence shown here is derived from an EMBL/GenBank/DDBJ whole genome shotgun (WGS) entry which is preliminary data.</text>
</comment>
<name>A0ABD1LKN7_9FABA</name>
<sequence length="60" mass="6651">MDVLVTRLLRVPNLLKEENPTEASVMIAPRGRGRGRSNRGGRGGRSGRPQCTYCKRMGHT</sequence>
<evidence type="ECO:0000313" key="2">
    <source>
        <dbReference type="EMBL" id="KAL2323525.1"/>
    </source>
</evidence>
<evidence type="ECO:0000313" key="3">
    <source>
        <dbReference type="Proteomes" id="UP001603857"/>
    </source>
</evidence>
<protein>
    <submittedName>
        <fullName evidence="2">Uncharacterized protein</fullName>
    </submittedName>
</protein>
<dbReference type="Proteomes" id="UP001603857">
    <property type="component" value="Unassembled WGS sequence"/>
</dbReference>
<keyword evidence="3" id="KW-1185">Reference proteome</keyword>
<dbReference type="EMBL" id="JBGMDY010000009">
    <property type="protein sequence ID" value="KAL2323525.1"/>
    <property type="molecule type" value="Genomic_DNA"/>
</dbReference>
<feature type="region of interest" description="Disordered" evidence="1">
    <location>
        <begin position="27"/>
        <end position="60"/>
    </location>
</feature>
<dbReference type="AlphaFoldDB" id="A0ABD1LKN7"/>
<reference evidence="2 3" key="1">
    <citation type="submission" date="2024-08" db="EMBL/GenBank/DDBJ databases">
        <title>Insights into the chromosomal genome structure of Flemingia macrophylla.</title>
        <authorList>
            <person name="Ding Y."/>
            <person name="Zhao Y."/>
            <person name="Bi W."/>
            <person name="Wu M."/>
            <person name="Zhao G."/>
            <person name="Gong Y."/>
            <person name="Li W."/>
            <person name="Zhang P."/>
        </authorList>
    </citation>
    <scope>NUCLEOTIDE SEQUENCE [LARGE SCALE GENOMIC DNA]</scope>
    <source>
        <strain evidence="2">DYQJB</strain>
        <tissue evidence="2">Leaf</tissue>
    </source>
</reference>